<comment type="caution">
    <text evidence="2">The sequence shown here is derived from an EMBL/GenBank/DDBJ whole genome shotgun (WGS) entry which is preliminary data.</text>
</comment>
<proteinExistence type="predicted"/>
<evidence type="ECO:0000256" key="1">
    <source>
        <dbReference type="SAM" id="SignalP"/>
    </source>
</evidence>
<organism evidence="2 3">
    <name type="scientific">Pseudobythopirellula maris</name>
    <dbReference type="NCBI Taxonomy" id="2527991"/>
    <lineage>
        <taxon>Bacteria</taxon>
        <taxon>Pseudomonadati</taxon>
        <taxon>Planctomycetota</taxon>
        <taxon>Planctomycetia</taxon>
        <taxon>Pirellulales</taxon>
        <taxon>Lacipirellulaceae</taxon>
        <taxon>Pseudobythopirellula</taxon>
    </lineage>
</organism>
<dbReference type="EMBL" id="SJPQ01000003">
    <property type="protein sequence ID" value="TWT87670.1"/>
    <property type="molecule type" value="Genomic_DNA"/>
</dbReference>
<evidence type="ECO:0000313" key="2">
    <source>
        <dbReference type="EMBL" id="TWT87670.1"/>
    </source>
</evidence>
<feature type="chain" id="PRO_5022958472" description="PEP-CTERM protein-sorting domain-containing protein" evidence="1">
    <location>
        <begin position="27"/>
        <end position="492"/>
    </location>
</feature>
<dbReference type="Gene3D" id="2.60.120.260">
    <property type="entry name" value="Galactose-binding domain-like"/>
    <property type="match status" value="2"/>
</dbReference>
<keyword evidence="3" id="KW-1185">Reference proteome</keyword>
<feature type="signal peptide" evidence="1">
    <location>
        <begin position="1"/>
        <end position="26"/>
    </location>
</feature>
<dbReference type="InterPro" id="IPR018247">
    <property type="entry name" value="EF_Hand_1_Ca_BS"/>
</dbReference>
<gene>
    <name evidence="2" type="ORF">Mal64_32120</name>
</gene>
<evidence type="ECO:0000313" key="3">
    <source>
        <dbReference type="Proteomes" id="UP000315440"/>
    </source>
</evidence>
<sequence length="492" mass="51480" precursor="true">MFMLPRSLTPLVLFCVAAAVSVPSSGQNLLINGDFEMPAAIPGWDLVETVSGMPEATADSAQLSVAGNQPMETAEMFGIWLRPFVGNQNDLEGTNSQTNAYLSQTVPATSGTNYTFTGWSKWEQNYSGAVGALDFLSPSGGGTSPTESMFEVAFLDGGGAVLGAPVALDLRTVQFGDANWRQHEVMATAPAGTVSARVTASATDMIINIDPEQSAFYDNFSLTPTASPDSELLFNGDLNDPLSNPGWAVTEPPATNNASIAMESYANNTPGGGTGFWLRAFSEGDASVSQTVAGSAGLTYNLTAASKWEENYSGGLLDTDTETLLEIAFLDSEGEVLGDPATLDLRTVQMNDNTWRTHMLSAASPAGTAQVRVSGLATDMSFTDGGQSAFLDDFSLTVSTGVLAGDYNNNGTVDAADFTVWRDNLDTAFALPNETVTLGSVTIEDYNEWVSHFGDTSPGLASASGVPEPTAAVLALVGLLAFAGSCRRASSR</sequence>
<protein>
    <recommendedName>
        <fullName evidence="4">PEP-CTERM protein-sorting domain-containing protein</fullName>
    </recommendedName>
</protein>
<dbReference type="Proteomes" id="UP000315440">
    <property type="component" value="Unassembled WGS sequence"/>
</dbReference>
<evidence type="ECO:0008006" key="4">
    <source>
        <dbReference type="Google" id="ProtNLM"/>
    </source>
</evidence>
<reference evidence="2 3" key="1">
    <citation type="submission" date="2019-02" db="EMBL/GenBank/DDBJ databases">
        <title>Deep-cultivation of Planctomycetes and their phenomic and genomic characterization uncovers novel biology.</title>
        <authorList>
            <person name="Wiegand S."/>
            <person name="Jogler M."/>
            <person name="Boedeker C."/>
            <person name="Pinto D."/>
            <person name="Vollmers J."/>
            <person name="Rivas-Marin E."/>
            <person name="Kohn T."/>
            <person name="Peeters S.H."/>
            <person name="Heuer A."/>
            <person name="Rast P."/>
            <person name="Oberbeckmann S."/>
            <person name="Bunk B."/>
            <person name="Jeske O."/>
            <person name="Meyerdierks A."/>
            <person name="Storesund J.E."/>
            <person name="Kallscheuer N."/>
            <person name="Luecker S."/>
            <person name="Lage O.M."/>
            <person name="Pohl T."/>
            <person name="Merkel B.J."/>
            <person name="Hornburger P."/>
            <person name="Mueller R.-W."/>
            <person name="Bruemmer F."/>
            <person name="Labrenz M."/>
            <person name="Spormann A.M."/>
            <person name="Op Den Camp H."/>
            <person name="Overmann J."/>
            <person name="Amann R."/>
            <person name="Jetten M.S.M."/>
            <person name="Mascher T."/>
            <person name="Medema M.H."/>
            <person name="Devos D.P."/>
            <person name="Kaster A.-K."/>
            <person name="Ovreas L."/>
            <person name="Rohde M."/>
            <person name="Galperin M.Y."/>
            <person name="Jogler C."/>
        </authorList>
    </citation>
    <scope>NUCLEOTIDE SEQUENCE [LARGE SCALE GENOMIC DNA]</scope>
    <source>
        <strain evidence="2 3">Mal64</strain>
    </source>
</reference>
<accession>A0A5C5ZKC2</accession>
<name>A0A5C5ZKC2_9BACT</name>
<dbReference type="AlphaFoldDB" id="A0A5C5ZKC2"/>
<dbReference type="PROSITE" id="PS00018">
    <property type="entry name" value="EF_HAND_1"/>
    <property type="match status" value="1"/>
</dbReference>
<keyword evidence="1" id="KW-0732">Signal</keyword>